<dbReference type="InterPro" id="IPR045630">
    <property type="entry name" value="DUF6316"/>
</dbReference>
<organism evidence="2 3">
    <name type="scientific">Methylomonas rapida</name>
    <dbReference type="NCBI Taxonomy" id="2963939"/>
    <lineage>
        <taxon>Bacteria</taxon>
        <taxon>Pseudomonadati</taxon>
        <taxon>Pseudomonadota</taxon>
        <taxon>Gammaproteobacteria</taxon>
        <taxon>Methylococcales</taxon>
        <taxon>Methylococcaceae</taxon>
        <taxon>Methylomonas</taxon>
    </lineage>
</organism>
<reference evidence="2" key="1">
    <citation type="submission" date="2022-11" db="EMBL/GenBank/DDBJ databases">
        <title>Methylomonas rapida sp. nov., Carotenoid-Producing Obligate Methanotrophs with High Growth Characteristics and Biotechnological Potential.</title>
        <authorList>
            <person name="Tikhonova E.N."/>
            <person name="Suleimanov R.Z."/>
            <person name="Miroshnikov K."/>
            <person name="Oshkin I.Y."/>
            <person name="Belova S.E."/>
            <person name="Danilova O.V."/>
            <person name="Ashikhmin A."/>
            <person name="Konopkin A."/>
            <person name="But S.Y."/>
            <person name="Khmelenina V.N."/>
            <person name="Kuznetsov N."/>
            <person name="Pimenov N.V."/>
            <person name="Dedysh S.N."/>
        </authorList>
    </citation>
    <scope>NUCLEOTIDE SEQUENCE</scope>
    <source>
        <strain evidence="2">MP1</strain>
    </source>
</reference>
<gene>
    <name evidence="2" type="ORF">NM686_001385</name>
</gene>
<keyword evidence="3" id="KW-1185">Reference proteome</keyword>
<sequence>MEKREAKMFRTDRIFCQNNPQTGRMEWFFSAREGYFGPFATKEKATQELNDFIQHCIKTGDDGGRNKEGKKGEKLRLVPMHDFALKRDK</sequence>
<proteinExistence type="predicted"/>
<protein>
    <submittedName>
        <fullName evidence="2">DUF6316 family protein</fullName>
    </submittedName>
</protein>
<accession>A0ABY7GL03</accession>
<name>A0ABY7GL03_9GAMM</name>
<evidence type="ECO:0000313" key="2">
    <source>
        <dbReference type="EMBL" id="WAR45190.1"/>
    </source>
</evidence>
<evidence type="ECO:0000259" key="1">
    <source>
        <dbReference type="Pfam" id="PF19837"/>
    </source>
</evidence>
<dbReference type="Pfam" id="PF19837">
    <property type="entry name" value="DUF6316"/>
    <property type="match status" value="1"/>
</dbReference>
<feature type="domain" description="DUF6316" evidence="1">
    <location>
        <begin position="4"/>
        <end position="56"/>
    </location>
</feature>
<evidence type="ECO:0000313" key="3">
    <source>
        <dbReference type="Proteomes" id="UP001162780"/>
    </source>
</evidence>
<dbReference type="Proteomes" id="UP001162780">
    <property type="component" value="Chromosome"/>
</dbReference>
<dbReference type="EMBL" id="CP113517">
    <property type="protein sequence ID" value="WAR45190.1"/>
    <property type="molecule type" value="Genomic_DNA"/>
</dbReference>
<dbReference type="RefSeq" id="WP_255190160.1">
    <property type="nucleotide sequence ID" value="NZ_CP113517.1"/>
</dbReference>